<dbReference type="InterPro" id="IPR004437">
    <property type="entry name" value="ParB/RepB/Spo0J"/>
</dbReference>
<dbReference type="Proteomes" id="UP000249135">
    <property type="component" value="Unassembled WGS sequence"/>
</dbReference>
<dbReference type="PANTHER" id="PTHR33375">
    <property type="entry name" value="CHROMOSOME-PARTITIONING PROTEIN PARB-RELATED"/>
    <property type="match status" value="1"/>
</dbReference>
<dbReference type="GO" id="GO:0007059">
    <property type="term" value="P:chromosome segregation"/>
    <property type="evidence" value="ECO:0007669"/>
    <property type="project" value="TreeGrafter"/>
</dbReference>
<evidence type="ECO:0000259" key="2">
    <source>
        <dbReference type="SMART" id="SM00470"/>
    </source>
</evidence>
<dbReference type="InterPro" id="IPR013741">
    <property type="entry name" value="KorB_domain"/>
</dbReference>
<comment type="caution">
    <text evidence="3">The sequence shown here is derived from an EMBL/GenBank/DDBJ whole genome shotgun (WGS) entry which is preliminary data.</text>
</comment>
<dbReference type="Pfam" id="PF02195">
    <property type="entry name" value="ParB_N"/>
    <property type="match status" value="1"/>
</dbReference>
<evidence type="ECO:0000256" key="1">
    <source>
        <dbReference type="ARBA" id="ARBA00006295"/>
    </source>
</evidence>
<dbReference type="InterPro" id="IPR050336">
    <property type="entry name" value="Chromosome_partition/occlusion"/>
</dbReference>
<dbReference type="GO" id="GO:0003677">
    <property type="term" value="F:DNA binding"/>
    <property type="evidence" value="ECO:0007669"/>
    <property type="project" value="InterPro"/>
</dbReference>
<dbReference type="EMBL" id="QFPP01000008">
    <property type="protein sequence ID" value="PZQ77887.1"/>
    <property type="molecule type" value="Genomic_DNA"/>
</dbReference>
<name>A0A2W5S566_VARPD</name>
<dbReference type="InterPro" id="IPR042075">
    <property type="entry name" value="KorB_DNA-db"/>
</dbReference>
<dbReference type="InterPro" id="IPR003115">
    <property type="entry name" value="ParB_N"/>
</dbReference>
<dbReference type="CDD" id="cd16398">
    <property type="entry name" value="KorB_N_like"/>
    <property type="match status" value="1"/>
</dbReference>
<dbReference type="AlphaFoldDB" id="A0A2W5S566"/>
<accession>A0A2W5S566</accession>
<evidence type="ECO:0000313" key="3">
    <source>
        <dbReference type="EMBL" id="PZQ77887.1"/>
    </source>
</evidence>
<dbReference type="InterPro" id="IPR036086">
    <property type="entry name" value="ParB/Sulfiredoxin_sf"/>
</dbReference>
<dbReference type="Pfam" id="PF08535">
    <property type="entry name" value="KorB"/>
    <property type="match status" value="1"/>
</dbReference>
<dbReference type="SUPFAM" id="SSF110849">
    <property type="entry name" value="ParB/Sulfiredoxin"/>
    <property type="match status" value="1"/>
</dbReference>
<proteinExistence type="inferred from homology"/>
<reference evidence="3 4" key="1">
    <citation type="submission" date="2017-08" db="EMBL/GenBank/DDBJ databases">
        <title>Infants hospitalized years apart are colonized by the same room-sourced microbial strains.</title>
        <authorList>
            <person name="Brooks B."/>
            <person name="Olm M.R."/>
            <person name="Firek B.A."/>
            <person name="Baker R."/>
            <person name="Thomas B.C."/>
            <person name="Morowitz M.J."/>
            <person name="Banfield J.F."/>
        </authorList>
    </citation>
    <scope>NUCLEOTIDE SEQUENCE [LARGE SCALE GENOMIC DNA]</scope>
    <source>
        <strain evidence="3">S2_005_003_R2_41</strain>
    </source>
</reference>
<dbReference type="SMART" id="SM00470">
    <property type="entry name" value="ParB"/>
    <property type="match status" value="1"/>
</dbReference>
<organism evidence="3 4">
    <name type="scientific">Variovorax paradoxus</name>
    <dbReference type="NCBI Taxonomy" id="34073"/>
    <lineage>
        <taxon>Bacteria</taxon>
        <taxon>Pseudomonadati</taxon>
        <taxon>Pseudomonadota</taxon>
        <taxon>Betaproteobacteria</taxon>
        <taxon>Burkholderiales</taxon>
        <taxon>Comamonadaceae</taxon>
        <taxon>Variovorax</taxon>
    </lineage>
</organism>
<gene>
    <name evidence="3" type="ORF">DI563_02285</name>
</gene>
<dbReference type="GO" id="GO:0005694">
    <property type="term" value="C:chromosome"/>
    <property type="evidence" value="ECO:0007669"/>
    <property type="project" value="TreeGrafter"/>
</dbReference>
<dbReference type="PANTHER" id="PTHR33375:SF1">
    <property type="entry name" value="CHROMOSOME-PARTITIONING PROTEIN PARB-RELATED"/>
    <property type="match status" value="1"/>
</dbReference>
<feature type="domain" description="ParB-like N-terminal" evidence="2">
    <location>
        <begin position="34"/>
        <end position="123"/>
    </location>
</feature>
<dbReference type="Gene3D" id="3.90.1530.30">
    <property type="match status" value="1"/>
</dbReference>
<dbReference type="Gene3D" id="1.10.10.730">
    <property type="entry name" value="KorB DNA-binding domain"/>
    <property type="match status" value="1"/>
</dbReference>
<comment type="similarity">
    <text evidence="1">Belongs to the ParB family.</text>
</comment>
<sequence length="302" mass="32497">MSDLEALDLSGLAQFRPSDLLAAGAGVSDPTAAVHVDLSLIEFDPGQPRRSFRQETIAQLSQSIRQHGVLEPVSLRRHPECPERFIVNRGERRVRAALEAGEATVPAVVDERVDPFAQAVENLHREDMSAFDLAAFIEQRERDGLSRQEIARRLAKPASFVTEAAALIGALAELQSAVESGRIGGDVRTLYRLACVGRESLETMLAVLKGDESVTRANVDALIAEAKAVTLGPKAVSSAGASQLVRSRGKTVLIVEHEGKRGSLRMKAQDSDLAEVRFGDGTCSAVPLAALRLVCWATEEAK</sequence>
<dbReference type="SUPFAM" id="SSF109709">
    <property type="entry name" value="KorB DNA-binding domain-like"/>
    <property type="match status" value="1"/>
</dbReference>
<protein>
    <submittedName>
        <fullName evidence="3">Chromosome partitioning protein ParB</fullName>
    </submittedName>
</protein>
<evidence type="ECO:0000313" key="4">
    <source>
        <dbReference type="Proteomes" id="UP000249135"/>
    </source>
</evidence>
<dbReference type="NCBIfam" id="TIGR00180">
    <property type="entry name" value="parB_part"/>
    <property type="match status" value="1"/>
</dbReference>